<proteinExistence type="predicted"/>
<organism evidence="2 3">
    <name type="scientific">Tabrizicola piscis</name>
    <dbReference type="NCBI Taxonomy" id="2494374"/>
    <lineage>
        <taxon>Bacteria</taxon>
        <taxon>Pseudomonadati</taxon>
        <taxon>Pseudomonadota</taxon>
        <taxon>Alphaproteobacteria</taxon>
        <taxon>Rhodobacterales</taxon>
        <taxon>Paracoccaceae</taxon>
        <taxon>Tabrizicola</taxon>
    </lineage>
</organism>
<dbReference type="EMBL" id="CP034328">
    <property type="protein sequence ID" value="AZL59546.1"/>
    <property type="molecule type" value="Genomic_DNA"/>
</dbReference>
<evidence type="ECO:0000256" key="1">
    <source>
        <dbReference type="SAM" id="Phobius"/>
    </source>
</evidence>
<dbReference type="InterPro" id="IPR021738">
    <property type="entry name" value="DUF3309"/>
</dbReference>
<dbReference type="Proteomes" id="UP000282002">
    <property type="component" value="Chromosome"/>
</dbReference>
<gene>
    <name evidence="2" type="ORF">EI545_12305</name>
</gene>
<sequence>MSLGTILAIILIIFLLGGFSGRFGGYGYGYGHGGVGLIGAILIIVLVLMLLGRI</sequence>
<name>A0A3S8U7B5_9RHOB</name>
<keyword evidence="1" id="KW-0812">Transmembrane</keyword>
<keyword evidence="1" id="KW-0472">Membrane</keyword>
<feature type="transmembrane region" description="Helical" evidence="1">
    <location>
        <begin position="30"/>
        <end position="51"/>
    </location>
</feature>
<accession>A0A3S8U7B5</accession>
<reference evidence="2 3" key="1">
    <citation type="submission" date="2018-12" db="EMBL/GenBank/DDBJ databases">
        <title>Complete genome sequencing of Tabrizicola sp. K13M18.</title>
        <authorList>
            <person name="Bae J.-W."/>
        </authorList>
    </citation>
    <scope>NUCLEOTIDE SEQUENCE [LARGE SCALE GENOMIC DNA]</scope>
    <source>
        <strain evidence="2 3">K13M18</strain>
    </source>
</reference>
<evidence type="ECO:0000313" key="3">
    <source>
        <dbReference type="Proteomes" id="UP000282002"/>
    </source>
</evidence>
<keyword evidence="1" id="KW-1133">Transmembrane helix</keyword>
<dbReference type="AlphaFoldDB" id="A0A3S8U7B5"/>
<dbReference type="Pfam" id="PF11752">
    <property type="entry name" value="DUF3309"/>
    <property type="match status" value="1"/>
</dbReference>
<keyword evidence="3" id="KW-1185">Reference proteome</keyword>
<protein>
    <submittedName>
        <fullName evidence="2">DUF3309 family protein</fullName>
    </submittedName>
</protein>
<dbReference type="RefSeq" id="WP_125325741.1">
    <property type="nucleotide sequence ID" value="NZ_CP034328.1"/>
</dbReference>
<dbReference type="KEGG" id="taw:EI545_12305"/>
<evidence type="ECO:0000313" key="2">
    <source>
        <dbReference type="EMBL" id="AZL59546.1"/>
    </source>
</evidence>